<keyword evidence="2" id="KW-1185">Reference proteome</keyword>
<dbReference type="AlphaFoldDB" id="A0A8X6U832"/>
<protein>
    <submittedName>
        <fullName evidence="1">Uncharacterized protein</fullName>
    </submittedName>
</protein>
<comment type="caution">
    <text evidence="1">The sequence shown here is derived from an EMBL/GenBank/DDBJ whole genome shotgun (WGS) entry which is preliminary data.</text>
</comment>
<accession>A0A8X6U832</accession>
<dbReference type="EMBL" id="BMAW01123172">
    <property type="protein sequence ID" value="GFU02112.1"/>
    <property type="molecule type" value="Genomic_DNA"/>
</dbReference>
<reference evidence="1" key="1">
    <citation type="submission" date="2020-08" db="EMBL/GenBank/DDBJ databases">
        <title>Multicomponent nature underlies the extraordinary mechanical properties of spider dragline silk.</title>
        <authorList>
            <person name="Kono N."/>
            <person name="Nakamura H."/>
            <person name="Mori M."/>
            <person name="Yoshida Y."/>
            <person name="Ohtoshi R."/>
            <person name="Malay A.D."/>
            <person name="Moran D.A.P."/>
            <person name="Tomita M."/>
            <person name="Numata K."/>
            <person name="Arakawa K."/>
        </authorList>
    </citation>
    <scope>NUCLEOTIDE SEQUENCE</scope>
</reference>
<gene>
    <name evidence="1" type="ORF">NPIL_353951</name>
</gene>
<proteinExistence type="predicted"/>
<evidence type="ECO:0000313" key="2">
    <source>
        <dbReference type="Proteomes" id="UP000887013"/>
    </source>
</evidence>
<name>A0A8X6U832_NEPPI</name>
<evidence type="ECO:0000313" key="1">
    <source>
        <dbReference type="EMBL" id="GFU02112.1"/>
    </source>
</evidence>
<organism evidence="1 2">
    <name type="scientific">Nephila pilipes</name>
    <name type="common">Giant wood spider</name>
    <name type="synonym">Nephila maculata</name>
    <dbReference type="NCBI Taxonomy" id="299642"/>
    <lineage>
        <taxon>Eukaryota</taxon>
        <taxon>Metazoa</taxon>
        <taxon>Ecdysozoa</taxon>
        <taxon>Arthropoda</taxon>
        <taxon>Chelicerata</taxon>
        <taxon>Arachnida</taxon>
        <taxon>Araneae</taxon>
        <taxon>Araneomorphae</taxon>
        <taxon>Entelegynae</taxon>
        <taxon>Araneoidea</taxon>
        <taxon>Nephilidae</taxon>
        <taxon>Nephila</taxon>
    </lineage>
</organism>
<dbReference type="Proteomes" id="UP000887013">
    <property type="component" value="Unassembled WGS sequence"/>
</dbReference>
<sequence length="122" mass="13797">MPAHLQSVADTDTPPKDYRGGEKLFLRCCSPTQQLVSAFRDLRLRMLATWDDNKDLAGVKNLTLTLNGSAKNEKNHMVAGLKYFFRLLTCESKLYGSSTVRLFMLLFREANVLRSCPCYGSE</sequence>